<proteinExistence type="predicted"/>
<protein>
    <submittedName>
        <fullName evidence="2">Transposable element Tcb1 transposase</fullName>
    </submittedName>
</protein>
<name>A0A8X6RFV1_TRICX</name>
<keyword evidence="1" id="KW-0812">Transmembrane</keyword>
<accession>A0A8X6RFV1</accession>
<keyword evidence="1" id="KW-0472">Membrane</keyword>
<dbReference type="InterPro" id="IPR036397">
    <property type="entry name" value="RNaseH_sf"/>
</dbReference>
<comment type="caution">
    <text evidence="2">The sequence shown here is derived from an EMBL/GenBank/DDBJ whole genome shotgun (WGS) entry which is preliminary data.</text>
</comment>
<evidence type="ECO:0000313" key="2">
    <source>
        <dbReference type="EMBL" id="GFX91792.1"/>
    </source>
</evidence>
<feature type="transmembrane region" description="Helical" evidence="1">
    <location>
        <begin position="208"/>
        <end position="231"/>
    </location>
</feature>
<reference evidence="2" key="1">
    <citation type="submission" date="2020-08" db="EMBL/GenBank/DDBJ databases">
        <title>Multicomponent nature underlies the extraordinary mechanical properties of spider dragline silk.</title>
        <authorList>
            <person name="Kono N."/>
            <person name="Nakamura H."/>
            <person name="Mori M."/>
            <person name="Yoshida Y."/>
            <person name="Ohtoshi R."/>
            <person name="Malay A.D."/>
            <person name="Moran D.A.P."/>
            <person name="Tomita M."/>
            <person name="Numata K."/>
            <person name="Arakawa K."/>
        </authorList>
    </citation>
    <scope>NUCLEOTIDE SEQUENCE</scope>
</reference>
<keyword evidence="3" id="KW-1185">Reference proteome</keyword>
<dbReference type="Proteomes" id="UP000887159">
    <property type="component" value="Unassembled WGS sequence"/>
</dbReference>
<evidence type="ECO:0000256" key="1">
    <source>
        <dbReference type="SAM" id="Phobius"/>
    </source>
</evidence>
<sequence>MSARLQLLHLTLTGRQMNLCLQWCVERRIWTTEWNDNVLTDKSRFWLQHHDGRIRVWRHHVEGLLNCCVMHRNTGSAPGSMDNARQHGARDVQKFFFAHQIEFLPWSAFSPDLSPSENMWSMLAHRLVQYTPPATADQLWQYVEAAWTAVPQGYIPKLFDSMLRREAAVIAYNDGHTNYRFCHHPHVKRGCNFNRLIFVQHIICQINFTMISLVLLGVAFCVASSICICLCETY</sequence>
<organism evidence="2 3">
    <name type="scientific">Trichonephila clavipes</name>
    <name type="common">Golden silk orbweaver</name>
    <name type="synonym">Nephila clavipes</name>
    <dbReference type="NCBI Taxonomy" id="2585209"/>
    <lineage>
        <taxon>Eukaryota</taxon>
        <taxon>Metazoa</taxon>
        <taxon>Ecdysozoa</taxon>
        <taxon>Arthropoda</taxon>
        <taxon>Chelicerata</taxon>
        <taxon>Arachnida</taxon>
        <taxon>Araneae</taxon>
        <taxon>Araneomorphae</taxon>
        <taxon>Entelegynae</taxon>
        <taxon>Araneoidea</taxon>
        <taxon>Nephilidae</taxon>
        <taxon>Trichonephila</taxon>
    </lineage>
</organism>
<dbReference type="AlphaFoldDB" id="A0A8X6RFV1"/>
<dbReference type="Gene3D" id="3.30.420.10">
    <property type="entry name" value="Ribonuclease H-like superfamily/Ribonuclease H"/>
    <property type="match status" value="2"/>
</dbReference>
<gene>
    <name evidence="2" type="primary">X975_13439</name>
    <name evidence="2" type="ORF">TNCV_3529911</name>
</gene>
<dbReference type="GO" id="GO:0003676">
    <property type="term" value="F:nucleic acid binding"/>
    <property type="evidence" value="ECO:0007669"/>
    <property type="project" value="InterPro"/>
</dbReference>
<evidence type="ECO:0000313" key="3">
    <source>
        <dbReference type="Proteomes" id="UP000887159"/>
    </source>
</evidence>
<dbReference type="EMBL" id="BMAU01021136">
    <property type="protein sequence ID" value="GFX91792.1"/>
    <property type="molecule type" value="Genomic_DNA"/>
</dbReference>
<keyword evidence="1" id="KW-1133">Transmembrane helix</keyword>